<evidence type="ECO:0000256" key="2">
    <source>
        <dbReference type="ARBA" id="ARBA00004240"/>
    </source>
</evidence>
<feature type="domain" description="Rab3GAP catalytic subunit conserved" evidence="10">
    <location>
        <begin position="1"/>
        <end position="78"/>
    </location>
</feature>
<comment type="subcellular location">
    <subcellularLocation>
        <location evidence="3">Cytoplasm</location>
    </subcellularLocation>
    <subcellularLocation>
        <location evidence="2">Endoplasmic reticulum</location>
    </subcellularLocation>
    <subcellularLocation>
        <location evidence="1">Golgi apparatus</location>
        <location evidence="1">cis-Golgi network</location>
    </subcellularLocation>
</comment>
<dbReference type="Pfam" id="PF19533">
    <property type="entry name" value="Rab3-GAP_cat_C"/>
    <property type="match status" value="1"/>
</dbReference>
<dbReference type="Pfam" id="PF13890">
    <property type="entry name" value="Rab3-GTPase_cat"/>
    <property type="match status" value="1"/>
</dbReference>
<keyword evidence="6" id="KW-0343">GTPase activation</keyword>
<accession>A0A3P7JXW0</accession>
<gene>
    <name evidence="12" type="ORF">SVUK_LOCUS16125</name>
</gene>
<evidence type="ECO:0000256" key="3">
    <source>
        <dbReference type="ARBA" id="ARBA00004496"/>
    </source>
</evidence>
<keyword evidence="8" id="KW-0256">Endoplasmic reticulum</keyword>
<sequence>MTEDMLDEYTRYLSSLDDGDSRTRAQLDVLCSDMQAFKAANPKCCLEDFIRWHSPKDWIEEEECLSERMQLPDNTWVKDDYVEALKLIKSTELLFVQYSSLLNKLTIGESDDSLVEAPNPEELYKFIIALIEDATSKRDEDRIVISRGVPIFGASNGTLGNAVRRMLERQDVKNGLLPSPSRKQYTIRWSVPRPTANSRVVPQRLFASIEQDEFRLCGAFTEDTVYT</sequence>
<dbReference type="GO" id="GO:0005096">
    <property type="term" value="F:GTPase activator activity"/>
    <property type="evidence" value="ECO:0007669"/>
    <property type="project" value="UniProtKB-KW"/>
</dbReference>
<keyword evidence="13" id="KW-1185">Reference proteome</keyword>
<name>A0A3P7JXW0_STRVU</name>
<keyword evidence="7" id="KW-0963">Cytoplasm</keyword>
<dbReference type="InterPro" id="IPR045698">
    <property type="entry name" value="Rab3GAP1_C"/>
</dbReference>
<dbReference type="GO" id="GO:0005794">
    <property type="term" value="C:Golgi apparatus"/>
    <property type="evidence" value="ECO:0007669"/>
    <property type="project" value="UniProtKB-SubCell"/>
</dbReference>
<organism evidence="12 13">
    <name type="scientific">Strongylus vulgaris</name>
    <name type="common">Blood worm</name>
    <dbReference type="NCBI Taxonomy" id="40348"/>
    <lineage>
        <taxon>Eukaryota</taxon>
        <taxon>Metazoa</taxon>
        <taxon>Ecdysozoa</taxon>
        <taxon>Nematoda</taxon>
        <taxon>Chromadorea</taxon>
        <taxon>Rhabditida</taxon>
        <taxon>Rhabditina</taxon>
        <taxon>Rhabditomorpha</taxon>
        <taxon>Strongyloidea</taxon>
        <taxon>Strongylidae</taxon>
        <taxon>Strongylus</taxon>
    </lineage>
</organism>
<evidence type="ECO:0000256" key="7">
    <source>
        <dbReference type="ARBA" id="ARBA00022490"/>
    </source>
</evidence>
<evidence type="ECO:0000259" key="10">
    <source>
        <dbReference type="Pfam" id="PF13890"/>
    </source>
</evidence>
<evidence type="ECO:0000256" key="6">
    <source>
        <dbReference type="ARBA" id="ARBA00022468"/>
    </source>
</evidence>
<dbReference type="Proteomes" id="UP000270094">
    <property type="component" value="Unassembled WGS sequence"/>
</dbReference>
<dbReference type="GO" id="GO:0005783">
    <property type="term" value="C:endoplasmic reticulum"/>
    <property type="evidence" value="ECO:0007669"/>
    <property type="project" value="UniProtKB-SubCell"/>
</dbReference>
<evidence type="ECO:0000256" key="9">
    <source>
        <dbReference type="ARBA" id="ARBA00023034"/>
    </source>
</evidence>
<evidence type="ECO:0000313" key="12">
    <source>
        <dbReference type="EMBL" id="VDM81127.1"/>
    </source>
</evidence>
<reference evidence="12 13" key="1">
    <citation type="submission" date="2018-11" db="EMBL/GenBank/DDBJ databases">
        <authorList>
            <consortium name="Pathogen Informatics"/>
        </authorList>
    </citation>
    <scope>NUCLEOTIDE SEQUENCE [LARGE SCALE GENOMIC DNA]</scope>
</reference>
<dbReference type="InterPro" id="IPR026147">
    <property type="entry name" value="Rab3GAP1_conserved"/>
</dbReference>
<comment type="similarity">
    <text evidence="4">Belongs to the Rab3-GAP catalytic subunit family.</text>
</comment>
<evidence type="ECO:0000313" key="13">
    <source>
        <dbReference type="Proteomes" id="UP000270094"/>
    </source>
</evidence>
<dbReference type="PANTHER" id="PTHR21422">
    <property type="entry name" value="RAB3 GTPASE-ACTIVATING PROTEIN CATALYTIC SUBUNIT"/>
    <property type="match status" value="1"/>
</dbReference>
<proteinExistence type="inferred from homology"/>
<evidence type="ECO:0000259" key="11">
    <source>
        <dbReference type="Pfam" id="PF19533"/>
    </source>
</evidence>
<dbReference type="AlphaFoldDB" id="A0A3P7JXW0"/>
<dbReference type="InterPro" id="IPR045700">
    <property type="entry name" value="Rab3GAP1"/>
</dbReference>
<evidence type="ECO:0000256" key="4">
    <source>
        <dbReference type="ARBA" id="ARBA00008856"/>
    </source>
</evidence>
<dbReference type="PANTHER" id="PTHR21422:SF9">
    <property type="entry name" value="RAB3 GTPASE-ACTIVATING PROTEIN CATALYTIC SUBUNIT"/>
    <property type="match status" value="1"/>
</dbReference>
<dbReference type="EMBL" id="UYYB01111525">
    <property type="protein sequence ID" value="VDM81127.1"/>
    <property type="molecule type" value="Genomic_DNA"/>
</dbReference>
<protein>
    <recommendedName>
        <fullName evidence="5">Rab3 GTPase-activating protein catalytic subunit</fullName>
    </recommendedName>
</protein>
<evidence type="ECO:0000256" key="1">
    <source>
        <dbReference type="ARBA" id="ARBA00004222"/>
    </source>
</evidence>
<feature type="domain" description="Rab3GAP catalytic subunit C-terminal" evidence="11">
    <location>
        <begin position="173"/>
        <end position="225"/>
    </location>
</feature>
<evidence type="ECO:0000256" key="8">
    <source>
        <dbReference type="ARBA" id="ARBA00022824"/>
    </source>
</evidence>
<evidence type="ECO:0000256" key="5">
    <source>
        <dbReference type="ARBA" id="ARBA00015817"/>
    </source>
</evidence>
<dbReference type="OrthoDB" id="17346at2759"/>
<keyword evidence="9" id="KW-0333">Golgi apparatus</keyword>